<evidence type="ECO:0000259" key="4">
    <source>
        <dbReference type="Pfam" id="PF22818"/>
    </source>
</evidence>
<evidence type="ECO:0000256" key="2">
    <source>
        <dbReference type="ARBA" id="ARBA00023239"/>
    </source>
</evidence>
<dbReference type="RefSeq" id="WP_316732225.1">
    <property type="nucleotide sequence ID" value="NZ_JARAKF010000001.1"/>
</dbReference>
<comment type="similarity">
    <text evidence="1">Belongs to the thioester dehydratase family. FabZ subfamily.</text>
</comment>
<proteinExistence type="inferred from homology"/>
<dbReference type="SUPFAM" id="SSF54637">
    <property type="entry name" value="Thioesterase/thiol ester dehydrase-isomerase"/>
    <property type="match status" value="1"/>
</dbReference>
<dbReference type="InterPro" id="IPR013114">
    <property type="entry name" value="FabA_FabZ"/>
</dbReference>
<gene>
    <name evidence="5" type="ORF">PU648_00145</name>
    <name evidence="6" type="ORF">PU648_60530</name>
</gene>
<dbReference type="InterPro" id="IPR029069">
    <property type="entry name" value="HotDog_dom_sf"/>
</dbReference>
<evidence type="ECO:0000313" key="5">
    <source>
        <dbReference type="EMBL" id="MDU8990881.1"/>
    </source>
</evidence>
<dbReference type="EMBL" id="JARAKF010000006">
    <property type="protein sequence ID" value="MDU9002187.1"/>
    <property type="molecule type" value="Genomic_DNA"/>
</dbReference>
<dbReference type="InterPro" id="IPR054545">
    <property type="entry name" value="ApeI-like"/>
</dbReference>
<comment type="caution">
    <text evidence="5">The sequence shown here is derived from an EMBL/GenBank/DDBJ whole genome shotgun (WGS) entry which is preliminary data.</text>
</comment>
<evidence type="ECO:0000313" key="7">
    <source>
        <dbReference type="Proteomes" id="UP001257627"/>
    </source>
</evidence>
<evidence type="ECO:0000313" key="6">
    <source>
        <dbReference type="EMBL" id="MDU9002187.1"/>
    </source>
</evidence>
<accession>A0ABU3UAE1</accession>
<sequence>MTTTVPTAGPTPTPTPATASVSGAGSATVTAGPVAPAVPGGGPGGFDRLLEAVVGERAAAVRNVPATLTCFTDHFPRHPVLPGVLLLESMAALARTAAGPGTWRLAAVRGVRFKHFVGPGDQVHLTVEVTAHGPHRTECRATARAGGRVVATARVLALVSDETTREGTA</sequence>
<feature type="compositionally biased region" description="Low complexity" evidence="3">
    <location>
        <begin position="16"/>
        <end position="26"/>
    </location>
</feature>
<keyword evidence="2" id="KW-0456">Lyase</keyword>
<reference evidence="5 7" key="1">
    <citation type="submission" date="2023-02" db="EMBL/GenBank/DDBJ databases">
        <authorList>
            <person name="Maleckis M."/>
        </authorList>
    </citation>
    <scope>NUCLEOTIDE SEQUENCE [LARGE SCALE GENOMIC DNA]</scope>
    <source>
        <strain evidence="5 7">P8-A2</strain>
    </source>
</reference>
<dbReference type="PANTHER" id="PTHR30272:SF1">
    <property type="entry name" value="3-HYDROXYACYL-[ACYL-CARRIER-PROTEIN] DEHYDRATASE"/>
    <property type="match status" value="1"/>
</dbReference>
<dbReference type="PANTHER" id="PTHR30272">
    <property type="entry name" value="3-HYDROXYACYL-[ACYL-CARRIER-PROTEIN] DEHYDRATASE"/>
    <property type="match status" value="1"/>
</dbReference>
<evidence type="ECO:0000256" key="1">
    <source>
        <dbReference type="ARBA" id="ARBA00009174"/>
    </source>
</evidence>
<protein>
    <submittedName>
        <fullName evidence="5">Hydroxymyristoyl-ACP dehydratase</fullName>
    </submittedName>
</protein>
<dbReference type="Gene3D" id="3.10.129.10">
    <property type="entry name" value="Hotdog Thioesterase"/>
    <property type="match status" value="1"/>
</dbReference>
<feature type="domain" description="ApeI dehydratase-like" evidence="4">
    <location>
        <begin position="58"/>
        <end position="132"/>
    </location>
</feature>
<organism evidence="5 7">
    <name type="scientific">Streptomyces mirabilis</name>
    <dbReference type="NCBI Taxonomy" id="68239"/>
    <lineage>
        <taxon>Bacteria</taxon>
        <taxon>Bacillati</taxon>
        <taxon>Actinomycetota</taxon>
        <taxon>Actinomycetes</taxon>
        <taxon>Kitasatosporales</taxon>
        <taxon>Streptomycetaceae</taxon>
        <taxon>Streptomyces</taxon>
    </lineage>
</organism>
<feature type="region of interest" description="Disordered" evidence="3">
    <location>
        <begin position="1"/>
        <end position="26"/>
    </location>
</feature>
<name>A0ABU3UAE1_9ACTN</name>
<dbReference type="Pfam" id="PF22818">
    <property type="entry name" value="ApeI-like"/>
    <property type="match status" value="1"/>
</dbReference>
<dbReference type="EMBL" id="JARAKF010000001">
    <property type="protein sequence ID" value="MDU8990881.1"/>
    <property type="molecule type" value="Genomic_DNA"/>
</dbReference>
<dbReference type="Proteomes" id="UP001257627">
    <property type="component" value="Unassembled WGS sequence"/>
</dbReference>
<evidence type="ECO:0000256" key="3">
    <source>
        <dbReference type="SAM" id="MobiDB-lite"/>
    </source>
</evidence>
<keyword evidence="7" id="KW-1185">Reference proteome</keyword>